<name>A0ABR0SHZ4_9HYPO</name>
<reference evidence="3 4" key="1">
    <citation type="submission" date="2024-01" db="EMBL/GenBank/DDBJ databases">
        <title>Complete genome of Cladobotryum mycophilum ATHUM6906.</title>
        <authorList>
            <person name="Christinaki A.C."/>
            <person name="Myridakis A.I."/>
            <person name="Kouvelis V.N."/>
        </authorList>
    </citation>
    <scope>NUCLEOTIDE SEQUENCE [LARGE SCALE GENOMIC DNA]</scope>
    <source>
        <strain evidence="3 4">ATHUM6906</strain>
    </source>
</reference>
<comment type="caution">
    <text evidence="3">The sequence shown here is derived from an EMBL/GenBank/DDBJ whole genome shotgun (WGS) entry which is preliminary data.</text>
</comment>
<feature type="signal peptide" evidence="2">
    <location>
        <begin position="1"/>
        <end position="23"/>
    </location>
</feature>
<evidence type="ECO:0008006" key="5">
    <source>
        <dbReference type="Google" id="ProtNLM"/>
    </source>
</evidence>
<evidence type="ECO:0000313" key="3">
    <source>
        <dbReference type="EMBL" id="KAK5991750.1"/>
    </source>
</evidence>
<accession>A0ABR0SHZ4</accession>
<evidence type="ECO:0000256" key="2">
    <source>
        <dbReference type="SAM" id="SignalP"/>
    </source>
</evidence>
<evidence type="ECO:0000256" key="1">
    <source>
        <dbReference type="SAM" id="MobiDB-lite"/>
    </source>
</evidence>
<gene>
    <name evidence="3" type="ORF">PT974_07784</name>
</gene>
<protein>
    <recommendedName>
        <fullName evidence="5">Malectin-like domain-containing protein</fullName>
    </recommendedName>
</protein>
<feature type="chain" id="PRO_5045988948" description="Malectin-like domain-containing protein" evidence="2">
    <location>
        <begin position="24"/>
        <end position="176"/>
    </location>
</feature>
<evidence type="ECO:0000313" key="4">
    <source>
        <dbReference type="Proteomes" id="UP001338125"/>
    </source>
</evidence>
<dbReference type="EMBL" id="JAVFKD010000013">
    <property type="protein sequence ID" value="KAK5991750.1"/>
    <property type="molecule type" value="Genomic_DNA"/>
</dbReference>
<organism evidence="3 4">
    <name type="scientific">Cladobotryum mycophilum</name>
    <dbReference type="NCBI Taxonomy" id="491253"/>
    <lineage>
        <taxon>Eukaryota</taxon>
        <taxon>Fungi</taxon>
        <taxon>Dikarya</taxon>
        <taxon>Ascomycota</taxon>
        <taxon>Pezizomycotina</taxon>
        <taxon>Sordariomycetes</taxon>
        <taxon>Hypocreomycetidae</taxon>
        <taxon>Hypocreales</taxon>
        <taxon>Hypocreaceae</taxon>
        <taxon>Cladobotryum</taxon>
    </lineage>
</organism>
<feature type="region of interest" description="Disordered" evidence="1">
    <location>
        <begin position="36"/>
        <end position="60"/>
    </location>
</feature>
<feature type="compositionally biased region" description="Basic and acidic residues" evidence="1">
    <location>
        <begin position="43"/>
        <end position="57"/>
    </location>
</feature>
<dbReference type="Proteomes" id="UP001338125">
    <property type="component" value="Unassembled WGS sequence"/>
</dbReference>
<keyword evidence="4" id="KW-1185">Reference proteome</keyword>
<proteinExistence type="predicted"/>
<sequence>MCSRIISSSLPVDFLALIHVGWAWCYTSGLGGDCGRTSSPLPKSDDDGYEGDHREEGGLVPFRAGPPGRRILAMGNFRVEYYQIVIWHDRNVNPYRRDSLVNIRPDFAASYPAILNNTRPISRMFSVSNDKSKAYDVTLLVFTDKDYHNIGNAGLLSITLDGPNQLPGSLQTVTLK</sequence>
<keyword evidence="2" id="KW-0732">Signal</keyword>